<feature type="compositionally biased region" description="Basic and acidic residues" evidence="13">
    <location>
        <begin position="967"/>
        <end position="980"/>
    </location>
</feature>
<name>A0A318Z8T7_9EURO</name>
<dbReference type="FunFam" id="3.30.160.60:FF:001156">
    <property type="entry name" value="Zinc finger protein 407"/>
    <property type="match status" value="2"/>
</dbReference>
<feature type="domain" description="C2H2-type" evidence="14">
    <location>
        <begin position="928"/>
        <end position="947"/>
    </location>
</feature>
<feature type="region of interest" description="Disordered" evidence="13">
    <location>
        <begin position="689"/>
        <end position="824"/>
    </location>
</feature>
<comment type="subcellular location">
    <subcellularLocation>
        <location evidence="1">Nucleus</location>
    </subcellularLocation>
</comment>
<dbReference type="STRING" id="1450539.A0A318Z8T7"/>
<dbReference type="OrthoDB" id="8922241at2759"/>
<evidence type="ECO:0000256" key="11">
    <source>
        <dbReference type="ARBA" id="ARBA00033748"/>
    </source>
</evidence>
<keyword evidence="7" id="KW-0805">Transcription regulation</keyword>
<evidence type="ECO:0000256" key="13">
    <source>
        <dbReference type="SAM" id="MobiDB-lite"/>
    </source>
</evidence>
<dbReference type="InterPro" id="IPR016215">
    <property type="entry name" value="NTA_MOA"/>
</dbReference>
<evidence type="ECO:0000256" key="1">
    <source>
        <dbReference type="ARBA" id="ARBA00004123"/>
    </source>
</evidence>
<organism evidence="15 16">
    <name type="scientific">Aspergillus saccharolyticus JOP 1030-1</name>
    <dbReference type="NCBI Taxonomy" id="1450539"/>
    <lineage>
        <taxon>Eukaryota</taxon>
        <taxon>Fungi</taxon>
        <taxon>Dikarya</taxon>
        <taxon>Ascomycota</taxon>
        <taxon>Pezizomycotina</taxon>
        <taxon>Eurotiomycetes</taxon>
        <taxon>Eurotiomycetidae</taxon>
        <taxon>Eurotiales</taxon>
        <taxon>Aspergillaceae</taxon>
        <taxon>Aspergillus</taxon>
        <taxon>Aspergillus subgen. Circumdati</taxon>
    </lineage>
</organism>
<dbReference type="GO" id="GO:0008270">
    <property type="term" value="F:zinc ion binding"/>
    <property type="evidence" value="ECO:0007669"/>
    <property type="project" value="UniProtKB-KW"/>
</dbReference>
<dbReference type="Gene3D" id="3.20.20.30">
    <property type="entry name" value="Luciferase-like domain"/>
    <property type="match status" value="1"/>
</dbReference>
<evidence type="ECO:0000313" key="15">
    <source>
        <dbReference type="EMBL" id="PYH43676.1"/>
    </source>
</evidence>
<keyword evidence="5 12" id="KW-0863">Zinc-finger</keyword>
<evidence type="ECO:0000256" key="3">
    <source>
        <dbReference type="ARBA" id="ARBA00022723"/>
    </source>
</evidence>
<protein>
    <submittedName>
        <fullName evidence="15">Bacterial luciferase-like protein</fullName>
    </submittedName>
</protein>
<evidence type="ECO:0000259" key="14">
    <source>
        <dbReference type="PROSITE" id="PS50157"/>
    </source>
</evidence>
<evidence type="ECO:0000256" key="7">
    <source>
        <dbReference type="ARBA" id="ARBA00023015"/>
    </source>
</evidence>
<reference evidence="15 16" key="1">
    <citation type="submission" date="2016-12" db="EMBL/GenBank/DDBJ databases">
        <title>The genomes of Aspergillus section Nigri reveals drivers in fungal speciation.</title>
        <authorList>
            <consortium name="DOE Joint Genome Institute"/>
            <person name="Vesth T.C."/>
            <person name="Nybo J."/>
            <person name="Theobald S."/>
            <person name="Brandl J."/>
            <person name="Frisvad J.C."/>
            <person name="Nielsen K.F."/>
            <person name="Lyhne E.K."/>
            <person name="Kogle M.E."/>
            <person name="Kuo A."/>
            <person name="Riley R."/>
            <person name="Clum A."/>
            <person name="Nolan M."/>
            <person name="Lipzen A."/>
            <person name="Salamov A."/>
            <person name="Henrissat B."/>
            <person name="Wiebenga A."/>
            <person name="De Vries R.P."/>
            <person name="Grigoriev I.V."/>
            <person name="Mortensen U.H."/>
            <person name="Andersen M.R."/>
            <person name="Baker S.E."/>
        </authorList>
    </citation>
    <scope>NUCLEOTIDE SEQUENCE [LARGE SCALE GENOMIC DNA]</scope>
    <source>
        <strain evidence="15 16">JOP 1030-1</strain>
    </source>
</reference>
<feature type="region of interest" description="Disordered" evidence="13">
    <location>
        <begin position="602"/>
        <end position="653"/>
    </location>
</feature>
<dbReference type="InterPro" id="IPR013087">
    <property type="entry name" value="Znf_C2H2_type"/>
</dbReference>
<feature type="compositionally biased region" description="Low complexity" evidence="13">
    <location>
        <begin position="729"/>
        <end position="739"/>
    </location>
</feature>
<feature type="compositionally biased region" description="Pro residues" evidence="13">
    <location>
        <begin position="740"/>
        <end position="749"/>
    </location>
</feature>
<evidence type="ECO:0000256" key="8">
    <source>
        <dbReference type="ARBA" id="ARBA00023125"/>
    </source>
</evidence>
<feature type="region of interest" description="Disordered" evidence="13">
    <location>
        <begin position="950"/>
        <end position="980"/>
    </location>
</feature>
<evidence type="ECO:0000313" key="16">
    <source>
        <dbReference type="Proteomes" id="UP000248349"/>
    </source>
</evidence>
<comment type="similarity">
    <text evidence="2">Belongs to the krueppel C2H2-type zinc-finger protein family.</text>
</comment>
<dbReference type="PROSITE" id="PS00028">
    <property type="entry name" value="ZINC_FINGER_C2H2_1"/>
    <property type="match status" value="1"/>
</dbReference>
<dbReference type="Pfam" id="PF00296">
    <property type="entry name" value="Bac_luciferase"/>
    <property type="match status" value="1"/>
</dbReference>
<gene>
    <name evidence="15" type="ORF">BP01DRAFT_384333</name>
</gene>
<accession>A0A318Z8T7</accession>
<dbReference type="SMART" id="SM00355">
    <property type="entry name" value="ZnF_C2H2"/>
    <property type="match status" value="2"/>
</dbReference>
<feature type="compositionally biased region" description="Low complexity" evidence="13">
    <location>
        <begin position="794"/>
        <end position="804"/>
    </location>
</feature>
<keyword evidence="6" id="KW-0862">Zinc</keyword>
<keyword evidence="3" id="KW-0479">Metal-binding</keyword>
<dbReference type="SUPFAM" id="SSF51679">
    <property type="entry name" value="Bacterial luciferase-like"/>
    <property type="match status" value="1"/>
</dbReference>
<keyword evidence="10" id="KW-0539">Nucleus</keyword>
<dbReference type="InterPro" id="IPR051260">
    <property type="entry name" value="Diverse_substr_monoxygenases"/>
</dbReference>
<dbReference type="Pfam" id="PF00096">
    <property type="entry name" value="zf-C2H2"/>
    <property type="match status" value="2"/>
</dbReference>
<feature type="compositionally biased region" description="Polar residues" evidence="13">
    <location>
        <begin position="779"/>
        <end position="793"/>
    </location>
</feature>
<dbReference type="GO" id="GO:0005634">
    <property type="term" value="C:nucleus"/>
    <property type="evidence" value="ECO:0007669"/>
    <property type="project" value="UniProtKB-SubCell"/>
</dbReference>
<dbReference type="InterPro" id="IPR011251">
    <property type="entry name" value="Luciferase-like_dom"/>
</dbReference>
<dbReference type="NCBIfam" id="TIGR03860">
    <property type="entry name" value="FMN_nitrolo"/>
    <property type="match status" value="1"/>
</dbReference>
<dbReference type="PANTHER" id="PTHR30011">
    <property type="entry name" value="ALKANESULFONATE MONOOXYGENASE-RELATED"/>
    <property type="match status" value="1"/>
</dbReference>
<dbReference type="InterPro" id="IPR036236">
    <property type="entry name" value="Znf_C2H2_sf"/>
</dbReference>
<feature type="compositionally biased region" description="Polar residues" evidence="13">
    <location>
        <begin position="604"/>
        <end position="648"/>
    </location>
</feature>
<evidence type="ECO:0000256" key="5">
    <source>
        <dbReference type="ARBA" id="ARBA00022771"/>
    </source>
</evidence>
<dbReference type="Proteomes" id="UP000248349">
    <property type="component" value="Unassembled WGS sequence"/>
</dbReference>
<evidence type="ECO:0000256" key="6">
    <source>
        <dbReference type="ARBA" id="ARBA00022833"/>
    </source>
</evidence>
<dbReference type="GO" id="GO:0004497">
    <property type="term" value="F:monooxygenase activity"/>
    <property type="evidence" value="ECO:0007669"/>
    <property type="project" value="InterPro"/>
</dbReference>
<dbReference type="EMBL" id="KZ821242">
    <property type="protein sequence ID" value="PYH43676.1"/>
    <property type="molecule type" value="Genomic_DNA"/>
</dbReference>
<keyword evidence="16" id="KW-1185">Reference proteome</keyword>
<dbReference type="RefSeq" id="XP_025429658.1">
    <property type="nucleotide sequence ID" value="XM_025577498.1"/>
</dbReference>
<feature type="domain" description="C2H2-type" evidence="14">
    <location>
        <begin position="900"/>
        <end position="927"/>
    </location>
</feature>
<evidence type="ECO:0000256" key="4">
    <source>
        <dbReference type="ARBA" id="ARBA00022737"/>
    </source>
</evidence>
<dbReference type="GeneID" id="37078727"/>
<dbReference type="AlphaFoldDB" id="A0A318Z8T7"/>
<dbReference type="Gene3D" id="3.30.160.60">
    <property type="entry name" value="Classic Zinc Finger"/>
    <property type="match status" value="2"/>
</dbReference>
<dbReference type="GO" id="GO:0016705">
    <property type="term" value="F:oxidoreductase activity, acting on paired donors, with incorporation or reduction of molecular oxygen"/>
    <property type="evidence" value="ECO:0007669"/>
    <property type="project" value="InterPro"/>
</dbReference>
<keyword evidence="8" id="KW-0238">DNA-binding</keyword>
<dbReference type="GO" id="GO:0003677">
    <property type="term" value="F:DNA binding"/>
    <property type="evidence" value="ECO:0007669"/>
    <property type="project" value="UniProtKB-KW"/>
</dbReference>
<dbReference type="PANTHER" id="PTHR30011:SF30">
    <property type="entry name" value="XENOBIOTIC COMPOUND MONOOXYGENASE, DSZA FAMILY (AFU_ORTHOLOGUE AFUA_6G01920)"/>
    <property type="match status" value="1"/>
</dbReference>
<proteinExistence type="inferred from homology"/>
<dbReference type="PROSITE" id="PS50157">
    <property type="entry name" value="ZINC_FINGER_C2H2_2"/>
    <property type="match status" value="2"/>
</dbReference>
<dbReference type="InterPro" id="IPR036661">
    <property type="entry name" value="Luciferase-like_sf"/>
</dbReference>
<evidence type="ECO:0000256" key="12">
    <source>
        <dbReference type="PROSITE-ProRule" id="PRU00042"/>
    </source>
</evidence>
<dbReference type="SUPFAM" id="SSF57667">
    <property type="entry name" value="beta-beta-alpha zinc fingers"/>
    <property type="match status" value="1"/>
</dbReference>
<evidence type="ECO:0000256" key="2">
    <source>
        <dbReference type="ARBA" id="ARBA00006991"/>
    </source>
</evidence>
<comment type="similarity">
    <text evidence="11">Belongs to the NtaA/SnaA/DszA monooxygenase family.</text>
</comment>
<sequence>MSTSIPHDAPKKQILLNAFDMCTVGHLSPGQWKNPKDRSGTKRTLKYWTDLAQLLERGGINALFLADTYGGYDTYEGSLDECIRRAAQWPMTDPTIPISAMAAVTTNLAFGITASTSFEPPFLLAKRFSTLDHLTNGRIGWNIVTSWKKAAFKAIGLDNPIEHDERYAQADEYLRVLYKLWESSWSPTALNPDPSTDSYIDPTQVRHIHHSGKYYHLSTRHIVDPSPQRTPFLFQAGTSTAGSQFAATHAEAIFVSAHAPSILAPKIAAIRAQAAAQGRDPRSLKFFGTFTPILGRTAEEAAAKLAEAERYASVVGGLVLFSGWTGIDISKIPLDRDITKEDSTEAHKVTSMLDAFTTTSPEVPRWTPRVVARKAAIGGLGPVAVGTAAVVADELERWVREADLDGFNLAYVTTPGTFEDVVELLVPELRRRGVYADQDPAGGLTMREKVYGVGQKGLRADHPGSRYQYDVYVEDEVDRESGELRKIALAIPSPPLDPPDISGGLSGSRYWTLGPDPVAFPQAPLSSTLTNPPVNVVDLYPAPNYSRDTAAHMAALAIPPPGMGPSLEALSAPPPLNARRPGAPPLPSMELPGRSFPGALKYTQLPNPSALNPSVSNLLTPPATSQSGDSTPVTTAHQTTAANVSSVPATPDLGPFWPSQNSYSSASGAAAAAARPSWTSSLSPYVSRETFSPPGGHPIHRNGITSPPGAESIPPGYEVNQLPPFQQQPIPVSAAGVAPSVPPQQPPPLAHAVLSAQPGLPNPVPSPHSLPSNDPYMLKSSSAPAYSTVQQLASPPGSYSPYGPTGLSMQPPGRVGSNPHPAHHLNYPRQPWPSYSVPASNGPVWTNVHTPNLPMSLTGNAPVMPHNFNSGFEAHMQRLYGGHLPPPGPGGPGPTNDRPFKCDQCPQSFNRNHDLKRHKRIHLSVKPFPCNHCDKSFSRKDALKRHMLVKGCGSGKSGGESTAPSTVKEEDRSDDSHGPV</sequence>
<evidence type="ECO:0000256" key="9">
    <source>
        <dbReference type="ARBA" id="ARBA00023163"/>
    </source>
</evidence>
<evidence type="ECO:0000256" key="10">
    <source>
        <dbReference type="ARBA" id="ARBA00023242"/>
    </source>
</evidence>
<keyword evidence="9" id="KW-0804">Transcription</keyword>
<keyword evidence="4" id="KW-0677">Repeat</keyword>